<dbReference type="Pfam" id="PF00970">
    <property type="entry name" value="FAD_binding_6"/>
    <property type="match status" value="1"/>
</dbReference>
<organism evidence="15 16">
    <name type="scientific">Comamonas nitrativorans</name>
    <dbReference type="NCBI Taxonomy" id="108437"/>
    <lineage>
        <taxon>Bacteria</taxon>
        <taxon>Pseudomonadati</taxon>
        <taxon>Pseudomonadota</taxon>
        <taxon>Betaproteobacteria</taxon>
        <taxon>Burkholderiales</taxon>
        <taxon>Comamonadaceae</taxon>
        <taxon>Comamonas</taxon>
    </lineage>
</organism>
<keyword evidence="11" id="KW-0411">Iron-sulfur</keyword>
<keyword evidence="3" id="KW-0285">Flavoprotein</keyword>
<evidence type="ECO:0000256" key="11">
    <source>
        <dbReference type="ARBA" id="ARBA00023014"/>
    </source>
</evidence>
<evidence type="ECO:0000256" key="13">
    <source>
        <dbReference type="SAM" id="Phobius"/>
    </source>
</evidence>
<keyword evidence="8 13" id="KW-1133">Transmembrane helix</keyword>
<dbReference type="SUPFAM" id="SSF52343">
    <property type="entry name" value="Ferredoxin reductase-like, C-terminal NADP-linked domain"/>
    <property type="match status" value="1"/>
</dbReference>
<reference evidence="16" key="1">
    <citation type="journal article" date="2019" name="Int. J. Syst. Evol. Microbiol.">
        <title>The Global Catalogue of Microorganisms (GCM) 10K type strain sequencing project: providing services to taxonomists for standard genome sequencing and annotation.</title>
        <authorList>
            <consortium name="The Broad Institute Genomics Platform"/>
            <consortium name="The Broad Institute Genome Sequencing Center for Infectious Disease"/>
            <person name="Wu L."/>
            <person name="Ma J."/>
        </authorList>
    </citation>
    <scope>NUCLEOTIDE SEQUENCE [LARGE SCALE GENOMIC DNA]</scope>
    <source>
        <strain evidence="16">JCM 11650</strain>
    </source>
</reference>
<dbReference type="RefSeq" id="WP_377727153.1">
    <property type="nucleotide sequence ID" value="NZ_JBHSEW010000012.1"/>
</dbReference>
<evidence type="ECO:0000256" key="3">
    <source>
        <dbReference type="ARBA" id="ARBA00022630"/>
    </source>
</evidence>
<dbReference type="InterPro" id="IPR013130">
    <property type="entry name" value="Fe3_Rdtase_TM_dom"/>
</dbReference>
<keyword evidence="7" id="KW-0274">FAD</keyword>
<evidence type="ECO:0000256" key="8">
    <source>
        <dbReference type="ARBA" id="ARBA00022989"/>
    </source>
</evidence>
<evidence type="ECO:0000256" key="10">
    <source>
        <dbReference type="ARBA" id="ARBA00023004"/>
    </source>
</evidence>
<feature type="transmembrane region" description="Helical" evidence="13">
    <location>
        <begin position="85"/>
        <end position="100"/>
    </location>
</feature>
<feature type="domain" description="FAD-binding FR-type" evidence="14">
    <location>
        <begin position="220"/>
        <end position="329"/>
    </location>
</feature>
<evidence type="ECO:0000256" key="7">
    <source>
        <dbReference type="ARBA" id="ARBA00022827"/>
    </source>
</evidence>
<keyword evidence="5" id="KW-0001">2Fe-2S</keyword>
<evidence type="ECO:0000256" key="9">
    <source>
        <dbReference type="ARBA" id="ARBA00023002"/>
    </source>
</evidence>
<dbReference type="Pfam" id="PF01794">
    <property type="entry name" value="Ferric_reduct"/>
    <property type="match status" value="1"/>
</dbReference>
<evidence type="ECO:0000313" key="15">
    <source>
        <dbReference type="EMBL" id="MFC4623151.1"/>
    </source>
</evidence>
<dbReference type="InterPro" id="IPR017938">
    <property type="entry name" value="Riboflavin_synthase-like_b-brl"/>
</dbReference>
<sequence length="455" mass="50191">MQMKRIFWAWAAMLTLAWAGATWMGWNSPPDVPGALWWQMRRHGIYLTGVWSMGMMSLIMLLALRQPWQERWVGGMDQVYRLHKWAGMAAGATAVMHWALKEYTGGWIKTAWGTGGKPVRDAVLAWATDWRGLGKDVGEWAFYALVVFIVLTLWQKLLPYKPWRKLHRAMPVLYLALALHTVALTPLTLWAAPMGPLLAVLLLIGSGAAVWSLAGRVGQARSYAARIESVRLLGSQPGIAPLEVLCALPAHWPGHRAGQFVFARFDAEEGHHPFTIASAPDACGRAADGAALVRLVIKPLGDYTRHLHQRLQPGQTLRIEGPYGHFDGRGAPARQQVWIAGGVGVTPFIALLEARQSAAVADGLAPVAMHYCTRDAAQDGLLPRLQALVASARPPVVLTVHDAAQQQFLSPQDLLRYGSALDIWLCGPAGLGRAVREQARQQRGWHMHQEAFQMR</sequence>
<evidence type="ECO:0000256" key="1">
    <source>
        <dbReference type="ARBA" id="ARBA00001974"/>
    </source>
</evidence>
<dbReference type="Gene3D" id="2.40.30.10">
    <property type="entry name" value="Translation factors"/>
    <property type="match status" value="1"/>
</dbReference>
<evidence type="ECO:0000256" key="6">
    <source>
        <dbReference type="ARBA" id="ARBA00022723"/>
    </source>
</evidence>
<evidence type="ECO:0000256" key="4">
    <source>
        <dbReference type="ARBA" id="ARBA00022692"/>
    </source>
</evidence>
<feature type="transmembrane region" description="Helical" evidence="13">
    <location>
        <begin position="172"/>
        <end position="191"/>
    </location>
</feature>
<dbReference type="PANTHER" id="PTHR47354">
    <property type="entry name" value="NADH OXIDOREDUCTASE HCR"/>
    <property type="match status" value="1"/>
</dbReference>
<keyword evidence="12 13" id="KW-0472">Membrane</keyword>
<dbReference type="PANTHER" id="PTHR47354:SF8">
    <property type="entry name" value="1,2-PHENYLACETYL-COA EPOXIDASE, SUBUNIT E"/>
    <property type="match status" value="1"/>
</dbReference>
<comment type="subcellular location">
    <subcellularLocation>
        <location evidence="2">Membrane</location>
        <topology evidence="2">Multi-pass membrane protein</topology>
    </subcellularLocation>
</comment>
<evidence type="ECO:0000256" key="2">
    <source>
        <dbReference type="ARBA" id="ARBA00004141"/>
    </source>
</evidence>
<dbReference type="InterPro" id="IPR050415">
    <property type="entry name" value="MRET"/>
</dbReference>
<dbReference type="Gene3D" id="3.40.50.80">
    <property type="entry name" value="Nucleotide-binding domain of ferredoxin-NADP reductase (FNR) module"/>
    <property type="match status" value="1"/>
</dbReference>
<feature type="transmembrane region" description="Helical" evidence="13">
    <location>
        <begin position="43"/>
        <end position="64"/>
    </location>
</feature>
<comment type="caution">
    <text evidence="15">The sequence shown here is derived from an EMBL/GenBank/DDBJ whole genome shotgun (WGS) entry which is preliminary data.</text>
</comment>
<dbReference type="InterPro" id="IPR008333">
    <property type="entry name" value="Cbr1-like_FAD-bd_dom"/>
</dbReference>
<proteinExistence type="predicted"/>
<keyword evidence="16" id="KW-1185">Reference proteome</keyword>
<name>A0ABV9H0Y8_9BURK</name>
<dbReference type="EMBL" id="JBHSEW010000012">
    <property type="protein sequence ID" value="MFC4623151.1"/>
    <property type="molecule type" value="Genomic_DNA"/>
</dbReference>
<feature type="transmembrane region" description="Helical" evidence="13">
    <location>
        <begin position="140"/>
        <end position="160"/>
    </location>
</feature>
<accession>A0ABV9H0Y8</accession>
<dbReference type="SUPFAM" id="SSF63380">
    <property type="entry name" value="Riboflavin synthase domain-like"/>
    <property type="match status" value="1"/>
</dbReference>
<dbReference type="PROSITE" id="PS51384">
    <property type="entry name" value="FAD_FR"/>
    <property type="match status" value="1"/>
</dbReference>
<dbReference type="InterPro" id="IPR039261">
    <property type="entry name" value="FNR_nucleotide-bd"/>
</dbReference>
<keyword evidence="6" id="KW-0479">Metal-binding</keyword>
<dbReference type="InterPro" id="IPR017927">
    <property type="entry name" value="FAD-bd_FR_type"/>
</dbReference>
<keyword evidence="9" id="KW-0560">Oxidoreductase</keyword>
<evidence type="ECO:0000256" key="5">
    <source>
        <dbReference type="ARBA" id="ARBA00022714"/>
    </source>
</evidence>
<protein>
    <submittedName>
        <fullName evidence="15">Ferric reductase-like transmembrane domain-containing protein</fullName>
    </submittedName>
</protein>
<keyword evidence="10" id="KW-0408">Iron</keyword>
<dbReference type="CDD" id="cd06198">
    <property type="entry name" value="FNR_like_3"/>
    <property type="match status" value="1"/>
</dbReference>
<gene>
    <name evidence="15" type="ORF">ACFO3A_13140</name>
</gene>
<keyword evidence="4 13" id="KW-0812">Transmembrane</keyword>
<dbReference type="Proteomes" id="UP001595967">
    <property type="component" value="Unassembled WGS sequence"/>
</dbReference>
<evidence type="ECO:0000259" key="14">
    <source>
        <dbReference type="PROSITE" id="PS51384"/>
    </source>
</evidence>
<evidence type="ECO:0000256" key="12">
    <source>
        <dbReference type="ARBA" id="ARBA00023136"/>
    </source>
</evidence>
<feature type="transmembrane region" description="Helical" evidence="13">
    <location>
        <begin position="197"/>
        <end position="214"/>
    </location>
</feature>
<dbReference type="PRINTS" id="PR00410">
    <property type="entry name" value="PHEHYDRXLASE"/>
</dbReference>
<evidence type="ECO:0000313" key="16">
    <source>
        <dbReference type="Proteomes" id="UP001595967"/>
    </source>
</evidence>
<comment type="cofactor">
    <cofactor evidence="1">
        <name>FAD</name>
        <dbReference type="ChEBI" id="CHEBI:57692"/>
    </cofactor>
</comment>